<evidence type="ECO:0000313" key="6">
    <source>
        <dbReference type="Proteomes" id="UP001152964"/>
    </source>
</evidence>
<dbReference type="Gene3D" id="2.30.29.30">
    <property type="entry name" value="Pleckstrin-homology domain (PH domain)/Phosphotyrosine-binding domain (PTB)"/>
    <property type="match status" value="1"/>
</dbReference>
<dbReference type="Gene3D" id="1.20.1270.60">
    <property type="entry name" value="Arfaptin homology (AH) domain/BAR domain"/>
    <property type="match status" value="1"/>
</dbReference>
<dbReference type="InterPro" id="IPR043453">
    <property type="entry name" value="Slm1_PH"/>
</dbReference>
<organism evidence="5 6">
    <name type="scientific">Saccharomyces eubayanus</name>
    <name type="common">Yeast</name>
    <dbReference type="NCBI Taxonomy" id="1080349"/>
    <lineage>
        <taxon>Eukaryota</taxon>
        <taxon>Fungi</taxon>
        <taxon>Dikarya</taxon>
        <taxon>Ascomycota</taxon>
        <taxon>Saccharomycotina</taxon>
        <taxon>Saccharomycetes</taxon>
        <taxon>Saccharomycetales</taxon>
        <taxon>Saccharomycetaceae</taxon>
        <taxon>Saccharomyces</taxon>
    </lineage>
</organism>
<feature type="region of interest" description="Disordered" evidence="3">
    <location>
        <begin position="33"/>
        <end position="60"/>
    </location>
</feature>
<dbReference type="PANTHER" id="PTHR31941:SF16">
    <property type="entry name" value="PHOSPHATIDYLINOSITOL 4,5-BISPHOSPHATE-BINDING PROTEIN SLM1-RELATED"/>
    <property type="match status" value="1"/>
</dbReference>
<evidence type="ECO:0000313" key="5">
    <source>
        <dbReference type="EMBL" id="CAI2037140.1"/>
    </source>
</evidence>
<feature type="domain" description="PH" evidence="4">
    <location>
        <begin position="460"/>
        <end position="573"/>
    </location>
</feature>
<keyword evidence="1" id="KW-0597">Phosphoprotein</keyword>
<feature type="region of interest" description="Disordered" evidence="3">
    <location>
        <begin position="73"/>
        <end position="114"/>
    </location>
</feature>
<name>A0ABN8VXA9_SACEU</name>
<reference evidence="5" key="1">
    <citation type="submission" date="2022-08" db="EMBL/GenBank/DDBJ databases">
        <authorList>
            <person name="Byrne P K."/>
        </authorList>
    </citation>
    <scope>NUCLEOTIDE SEQUENCE</scope>
    <source>
        <strain evidence="5">UCD650</strain>
    </source>
</reference>
<gene>
    <name evidence="5" type="primary">U6500I00740</name>
    <name evidence="5" type="ORF">SEUBUCD650_0I00740</name>
</gene>
<dbReference type="Proteomes" id="UP001152964">
    <property type="component" value="Chromosome 9"/>
</dbReference>
<evidence type="ECO:0000256" key="1">
    <source>
        <dbReference type="ARBA" id="ARBA00022553"/>
    </source>
</evidence>
<feature type="compositionally biased region" description="Low complexity" evidence="3">
    <location>
        <begin position="149"/>
        <end position="164"/>
    </location>
</feature>
<dbReference type="InterPro" id="IPR046869">
    <property type="entry name" value="SLM1/RGC1-like_PH"/>
</dbReference>
<feature type="region of interest" description="Disordered" evidence="3">
    <location>
        <begin position="591"/>
        <end position="660"/>
    </location>
</feature>
<proteinExistence type="predicted"/>
<dbReference type="InterPro" id="IPR046868">
    <property type="entry name" value="BAR_4"/>
</dbReference>
<sequence>MSKNNTMTSAVSDLLSQQQLNLQHLHNLQQHTRSMTSADHANVLQQQQQQQQAQSASFRNGSLTSADINQQNYLNGQPVNSTSNSTFQNNRTLTMNSGGLQGTVTNGAPNVDSSTNVTIAATEGNNNSSKPLQGRNSLTNTSLLSRARSSLQRQRLNQQQQQQQDPRSPLVILVPTAAQPTDILAARFSAWRNVIKSVIVYLTEIASIQDEIVRQQLRLSHAVQFPFFSIENQYQPSSQEDKSVQKFFLPLGNGSVQDLPTILNQYHESLASSASKASRELTNDVIPRLEDLRRDLLVKIKEIKSLQSDFKNSCSKELQQTKQAMKQFQESLKEARYSVPKQDPFLTKLALDKQIKRQLQEENFLHEAFDNLETSGAELEKIVVMEIQNSLTIYARLLGQEAQLVFDILISKLDSGFFNIDPQFEWDNFISRDPNFLLPNLPMRTFKEIVYKYQFDPLTYEIKSGFLERRSKFLKSYSKGYYVLTPNFLHEFKTADRKKDLVPVMSLALSECTVTEHSRKNTTSSPNSAGSDAKFVLHAKQNGIIRRGHNWVFKADSYETMMSWFDNLKILTSTASLQDKYKFITQKLNLNSDGKPKANDNNPGNVKYQQNNTNNTTMENDENDDMNSNYVESTITPKLDNQTNTNTSMSSLPNTNDSELQDQVPNIYIQTPISDFKS</sequence>
<dbReference type="InterPro" id="IPR001849">
    <property type="entry name" value="PH_domain"/>
</dbReference>
<dbReference type="PANTHER" id="PTHR31941">
    <property type="entry name" value="CYTOSKELETAL SIGNALING PROTEIN SLM1"/>
    <property type="match status" value="1"/>
</dbReference>
<accession>A0ABN8VXA9</accession>
<keyword evidence="2" id="KW-0175">Coiled coil</keyword>
<dbReference type="InterPro" id="IPR027267">
    <property type="entry name" value="AH/BAR_dom_sf"/>
</dbReference>
<dbReference type="CDD" id="cd13311">
    <property type="entry name" value="PH_Slm1"/>
    <property type="match status" value="1"/>
</dbReference>
<feature type="region of interest" description="Disordered" evidence="3">
    <location>
        <begin position="149"/>
        <end position="168"/>
    </location>
</feature>
<dbReference type="Pfam" id="PF20399">
    <property type="entry name" value="PH_20"/>
    <property type="match status" value="1"/>
</dbReference>
<dbReference type="SMART" id="SM00233">
    <property type="entry name" value="PH"/>
    <property type="match status" value="1"/>
</dbReference>
<dbReference type="SUPFAM" id="SSF103657">
    <property type="entry name" value="BAR/IMD domain-like"/>
    <property type="match status" value="1"/>
</dbReference>
<feature type="compositionally biased region" description="Polar residues" evidence="3">
    <location>
        <begin position="599"/>
        <end position="610"/>
    </location>
</feature>
<evidence type="ECO:0000256" key="2">
    <source>
        <dbReference type="SAM" id="Coils"/>
    </source>
</evidence>
<feature type="coiled-coil region" evidence="2">
    <location>
        <begin position="289"/>
        <end position="338"/>
    </location>
</feature>
<dbReference type="PROSITE" id="PS50003">
    <property type="entry name" value="PH_DOMAIN"/>
    <property type="match status" value="1"/>
</dbReference>
<keyword evidence="6" id="KW-1185">Reference proteome</keyword>
<dbReference type="EMBL" id="OX291499">
    <property type="protein sequence ID" value="CAI2037140.1"/>
    <property type="molecule type" value="Genomic_DNA"/>
</dbReference>
<evidence type="ECO:0000256" key="3">
    <source>
        <dbReference type="SAM" id="MobiDB-lite"/>
    </source>
</evidence>
<feature type="compositionally biased region" description="Low complexity" evidence="3">
    <location>
        <begin position="45"/>
        <end position="57"/>
    </location>
</feature>
<dbReference type="InterPro" id="IPR011993">
    <property type="entry name" value="PH-like_dom_sf"/>
</dbReference>
<dbReference type="SUPFAM" id="SSF50729">
    <property type="entry name" value="PH domain-like"/>
    <property type="match status" value="1"/>
</dbReference>
<evidence type="ECO:0000259" key="4">
    <source>
        <dbReference type="PROSITE" id="PS50003"/>
    </source>
</evidence>
<feature type="compositionally biased region" description="Polar residues" evidence="3">
    <location>
        <begin position="628"/>
        <end position="660"/>
    </location>
</feature>
<dbReference type="Pfam" id="PF20400">
    <property type="entry name" value="BAR_4"/>
    <property type="match status" value="1"/>
</dbReference>
<protein>
    <recommendedName>
        <fullName evidence="4">PH domain-containing protein</fullName>
    </recommendedName>
</protein>